<protein>
    <recommendedName>
        <fullName evidence="5">Carboxypeptidase regulatory-like domain-containing protein</fullName>
    </recommendedName>
</protein>
<dbReference type="RefSeq" id="WP_088554312.1">
    <property type="nucleotide sequence ID" value="NZ_BDGJ01000116.1"/>
</dbReference>
<reference evidence="4" key="1">
    <citation type="journal article" date="2017" name="Appl. Environ. Microbiol.">
        <title>Genomic analysis of Calderihabitans maritimus KKC1, a thermophilic hydrogenogenic carboxydotrophic bacterium isolated from marine sediment.</title>
        <authorList>
            <person name="Omae K."/>
            <person name="Yoneda Y."/>
            <person name="Fukuyama Y."/>
            <person name="Yoshida T."/>
            <person name="Sako Y."/>
        </authorList>
    </citation>
    <scope>NUCLEOTIDE SEQUENCE [LARGE SCALE GENOMIC DNA]</scope>
    <source>
        <strain evidence="4">KKC1</strain>
    </source>
</reference>
<dbReference type="Proteomes" id="UP000197032">
    <property type="component" value="Unassembled WGS sequence"/>
</dbReference>
<accession>A0A1Z5HU87</accession>
<evidence type="ECO:0000256" key="2">
    <source>
        <dbReference type="SAM" id="SignalP"/>
    </source>
</evidence>
<keyword evidence="4" id="KW-1185">Reference proteome</keyword>
<dbReference type="EMBL" id="BDGJ01000116">
    <property type="protein sequence ID" value="GAW93096.1"/>
    <property type="molecule type" value="Genomic_DNA"/>
</dbReference>
<gene>
    <name evidence="3" type="ORF">KKC1_22370</name>
</gene>
<evidence type="ECO:0000256" key="1">
    <source>
        <dbReference type="SAM" id="Phobius"/>
    </source>
</evidence>
<keyword evidence="1" id="KW-0812">Transmembrane</keyword>
<name>A0A1Z5HU87_9FIRM</name>
<sequence>MKKILRFYVVIFLSILVFPATALGHGVEIDYRTTEAIEITATYDTGEPVSEGQVIIYAPNDPSTPWATGKCDEKGRFTFTLDPSIPGTWDVQVRKAGHGGMIHIPVGGDEAAAGSTGYTTPQIILMAASVTWGLIGTALFFSRRKN</sequence>
<evidence type="ECO:0008006" key="5">
    <source>
        <dbReference type="Google" id="ProtNLM"/>
    </source>
</evidence>
<dbReference type="AlphaFoldDB" id="A0A1Z5HU87"/>
<keyword evidence="1" id="KW-1133">Transmembrane helix</keyword>
<keyword evidence="1" id="KW-0472">Membrane</keyword>
<feature type="signal peptide" evidence="2">
    <location>
        <begin position="1"/>
        <end position="22"/>
    </location>
</feature>
<evidence type="ECO:0000313" key="4">
    <source>
        <dbReference type="Proteomes" id="UP000197032"/>
    </source>
</evidence>
<dbReference type="OrthoDB" id="7873998at2"/>
<keyword evidence="2" id="KW-0732">Signal</keyword>
<comment type="caution">
    <text evidence="3">The sequence shown here is derived from an EMBL/GenBank/DDBJ whole genome shotgun (WGS) entry which is preliminary data.</text>
</comment>
<feature type="chain" id="PRO_5038807437" description="Carboxypeptidase regulatory-like domain-containing protein" evidence="2">
    <location>
        <begin position="23"/>
        <end position="146"/>
    </location>
</feature>
<organism evidence="3 4">
    <name type="scientific">Calderihabitans maritimus</name>
    <dbReference type="NCBI Taxonomy" id="1246530"/>
    <lineage>
        <taxon>Bacteria</taxon>
        <taxon>Bacillati</taxon>
        <taxon>Bacillota</taxon>
        <taxon>Clostridia</taxon>
        <taxon>Neomoorellales</taxon>
        <taxon>Calderihabitantaceae</taxon>
        <taxon>Calderihabitans</taxon>
    </lineage>
</organism>
<evidence type="ECO:0000313" key="3">
    <source>
        <dbReference type="EMBL" id="GAW93096.1"/>
    </source>
</evidence>
<proteinExistence type="predicted"/>
<feature type="transmembrane region" description="Helical" evidence="1">
    <location>
        <begin position="123"/>
        <end position="141"/>
    </location>
</feature>